<dbReference type="InterPro" id="IPR005119">
    <property type="entry name" value="LysR_subst-bd"/>
</dbReference>
<comment type="similarity">
    <text evidence="1">Belongs to the LysR transcriptional regulatory family.</text>
</comment>
<dbReference type="Proteomes" id="UP000778864">
    <property type="component" value="Unassembled WGS sequence"/>
</dbReference>
<dbReference type="GO" id="GO:0003700">
    <property type="term" value="F:DNA-binding transcription factor activity"/>
    <property type="evidence" value="ECO:0007669"/>
    <property type="project" value="InterPro"/>
</dbReference>
<dbReference type="EMBL" id="CACRUG010000005">
    <property type="protein sequence ID" value="VYT78023.1"/>
    <property type="molecule type" value="Genomic_DNA"/>
</dbReference>
<name>A0A6N2ZH85_VEIPA</name>
<organism evidence="7">
    <name type="scientific">Veillonella parvula</name>
    <name type="common">Staphylococcus parvulus</name>
    <dbReference type="NCBI Taxonomy" id="29466"/>
    <lineage>
        <taxon>Bacteria</taxon>
        <taxon>Bacillati</taxon>
        <taxon>Bacillota</taxon>
        <taxon>Negativicutes</taxon>
        <taxon>Veillonellales</taxon>
        <taxon>Veillonellaceae</taxon>
        <taxon>Veillonella</taxon>
    </lineage>
</organism>
<evidence type="ECO:0000313" key="6">
    <source>
        <dbReference type="EMBL" id="MBS4893065.1"/>
    </source>
</evidence>
<keyword evidence="4" id="KW-0804">Transcription</keyword>
<gene>
    <name evidence="7" type="primary">oxyR</name>
    <name evidence="6" type="ORF">KHZ90_04720</name>
    <name evidence="7" type="ORF">VPLFYP99_01174</name>
</gene>
<reference evidence="6" key="2">
    <citation type="submission" date="2021-02" db="EMBL/GenBank/DDBJ databases">
        <title>Infant gut strain persistence is associated with maternal origin, phylogeny, and functional potential including surface adhesion and iron acquisition.</title>
        <authorList>
            <person name="Lou Y.C."/>
        </authorList>
    </citation>
    <scope>NUCLEOTIDE SEQUENCE</scope>
    <source>
        <strain evidence="6">L3_108_031G1_dasL3_108_031G1_concoct_20</strain>
    </source>
</reference>
<dbReference type="PANTHER" id="PTHR30346">
    <property type="entry name" value="TRANSCRIPTIONAL DUAL REGULATOR HCAR-RELATED"/>
    <property type="match status" value="1"/>
</dbReference>
<dbReference type="Pfam" id="PF00126">
    <property type="entry name" value="HTH_1"/>
    <property type="match status" value="1"/>
</dbReference>
<dbReference type="RefSeq" id="WP_004697697.1">
    <property type="nucleotide sequence ID" value="NZ_AP031417.1"/>
</dbReference>
<dbReference type="Pfam" id="PF03466">
    <property type="entry name" value="LysR_substrate"/>
    <property type="match status" value="1"/>
</dbReference>
<dbReference type="SUPFAM" id="SSF53850">
    <property type="entry name" value="Periplasmic binding protein-like II"/>
    <property type="match status" value="1"/>
</dbReference>
<dbReference type="InterPro" id="IPR000847">
    <property type="entry name" value="LysR_HTH_N"/>
</dbReference>
<dbReference type="AlphaFoldDB" id="A0A6N2ZH85"/>
<accession>A0A6N2ZH85</accession>
<keyword evidence="3" id="KW-0238">DNA-binding</keyword>
<sequence>MDIKDIKYISTIVEMASFSKASKKLYISQPALSQGIRRIEAELGVTLFVRDRTKVVPTAAALQIAKEGMPLVLKAEALTQSIINQGTDVAYHVRIGLSQFYGHHMLGKTLKSFQQIEPSWEFHVVEGESHFLEQQICDGLVDVGLFPTPIYSQDLESYPVLDEQILLAISVENKKAIAIADSLMTGDGIREIAPFGAFPFILLREGLKLRTLVNRLCQAECFVPKAVIGSETLDSCRSLVEDDYGITFLPSTLNSKGDDDKVKFYPLASKLCFRQLVLVARSDRAKRFHLSEVAHIMQQFL</sequence>
<evidence type="ECO:0000259" key="5">
    <source>
        <dbReference type="PROSITE" id="PS50931"/>
    </source>
</evidence>
<dbReference type="GO" id="GO:0032993">
    <property type="term" value="C:protein-DNA complex"/>
    <property type="evidence" value="ECO:0007669"/>
    <property type="project" value="TreeGrafter"/>
</dbReference>
<evidence type="ECO:0000256" key="2">
    <source>
        <dbReference type="ARBA" id="ARBA00023015"/>
    </source>
</evidence>
<evidence type="ECO:0000313" key="7">
    <source>
        <dbReference type="EMBL" id="VYT78023.1"/>
    </source>
</evidence>
<dbReference type="InterPro" id="IPR036390">
    <property type="entry name" value="WH_DNA-bd_sf"/>
</dbReference>
<reference evidence="7" key="1">
    <citation type="submission" date="2019-11" db="EMBL/GenBank/DDBJ databases">
        <authorList>
            <person name="Feng L."/>
        </authorList>
    </citation>
    <scope>NUCLEOTIDE SEQUENCE</scope>
    <source>
        <strain evidence="7">VparvulaLFYP99</strain>
    </source>
</reference>
<evidence type="ECO:0000256" key="3">
    <source>
        <dbReference type="ARBA" id="ARBA00023125"/>
    </source>
</evidence>
<dbReference type="SUPFAM" id="SSF46785">
    <property type="entry name" value="Winged helix' DNA-binding domain"/>
    <property type="match status" value="1"/>
</dbReference>
<dbReference type="PANTHER" id="PTHR30346:SF0">
    <property type="entry name" value="HCA OPERON TRANSCRIPTIONAL ACTIVATOR HCAR"/>
    <property type="match status" value="1"/>
</dbReference>
<proteinExistence type="inferred from homology"/>
<evidence type="ECO:0000256" key="1">
    <source>
        <dbReference type="ARBA" id="ARBA00009437"/>
    </source>
</evidence>
<evidence type="ECO:0000256" key="4">
    <source>
        <dbReference type="ARBA" id="ARBA00023163"/>
    </source>
</evidence>
<keyword evidence="2" id="KW-0805">Transcription regulation</keyword>
<feature type="domain" description="HTH lysR-type" evidence="5">
    <location>
        <begin position="1"/>
        <end position="58"/>
    </location>
</feature>
<dbReference type="GO" id="GO:0003677">
    <property type="term" value="F:DNA binding"/>
    <property type="evidence" value="ECO:0007669"/>
    <property type="project" value="UniProtKB-KW"/>
</dbReference>
<dbReference type="Gene3D" id="1.10.10.10">
    <property type="entry name" value="Winged helix-like DNA-binding domain superfamily/Winged helix DNA-binding domain"/>
    <property type="match status" value="1"/>
</dbReference>
<dbReference type="PROSITE" id="PS50931">
    <property type="entry name" value="HTH_LYSR"/>
    <property type="match status" value="1"/>
</dbReference>
<dbReference type="PRINTS" id="PR00039">
    <property type="entry name" value="HTHLYSR"/>
</dbReference>
<dbReference type="EMBL" id="JAGZMU010000002">
    <property type="protein sequence ID" value="MBS4893065.1"/>
    <property type="molecule type" value="Genomic_DNA"/>
</dbReference>
<dbReference type="InterPro" id="IPR036388">
    <property type="entry name" value="WH-like_DNA-bd_sf"/>
</dbReference>
<protein>
    <submittedName>
        <fullName evidence="7">Hydrogen peroxide-inducible genes activator</fullName>
    </submittedName>
    <submittedName>
        <fullName evidence="6">LysR family transcriptional regulator</fullName>
    </submittedName>
</protein>
<dbReference type="Gene3D" id="3.40.190.290">
    <property type="match status" value="1"/>
</dbReference>
<dbReference type="CDD" id="cd05466">
    <property type="entry name" value="PBP2_LTTR_substrate"/>
    <property type="match status" value="1"/>
</dbReference>